<reference evidence="1 2" key="1">
    <citation type="submission" date="2023-02" db="EMBL/GenBank/DDBJ databases">
        <title>LHISI_Scaffold_Assembly.</title>
        <authorList>
            <person name="Stuart O.P."/>
            <person name="Cleave R."/>
            <person name="Magrath M.J.L."/>
            <person name="Mikheyev A.S."/>
        </authorList>
    </citation>
    <scope>NUCLEOTIDE SEQUENCE [LARGE SCALE GENOMIC DNA]</scope>
    <source>
        <strain evidence="1">Daus_M_001</strain>
        <tissue evidence="1">Leg muscle</tissue>
    </source>
</reference>
<comment type="caution">
    <text evidence="1">The sequence shown here is derived from an EMBL/GenBank/DDBJ whole genome shotgun (WGS) entry which is preliminary data.</text>
</comment>
<protein>
    <submittedName>
        <fullName evidence="1">Uncharacterized protein</fullName>
    </submittedName>
</protein>
<keyword evidence="2" id="KW-1185">Reference proteome</keyword>
<evidence type="ECO:0000313" key="1">
    <source>
        <dbReference type="EMBL" id="KAJ8875145.1"/>
    </source>
</evidence>
<name>A0ABQ9GT07_9NEOP</name>
<sequence length="508" mass="55533">MAENGLPLSAPEAARFYICRDLREPVAVGRTVAKCSRLLDSPLFIRHGRERFVEGGLSPDGNRKPATSITQIRPGEKLQHSRGAINWGRGGLVVRLLASHQRKPGLIPGGAVRGFSYLGIVPGSAAVVVGLFQGPPPPPYIPALPHSHPASPSSALETSVSRGAQISSTHSQASMLNGVAGHQNGGNFVRQTAPGNLLAQAGSRADSGISSQYALANQTRFEKQDLNHDAFSPLYIHLLRDVVFDPQWFSSDFEMNRDRNMRGRHYVRVRSGASMVGERRSDAQWQQLALYVRNRITENARAQHSTKYRLEHGLSCFVVTPGQRGRPSSLHSEQTGPATAVGRGVGEGCWPLNFSHPRLFHHSLQRPGGGQTPRTLRQDVTPARGRHVWNVVLLVLGVWNLRDNPATLHQPLPLRGAPAFLLSVACVKCCKVNWCLLSAVHTRCTQQGPVTRVGPGETQCTASTHERAARHPSHTLYEWTLVSFRVVGCSACDTSQATRDITRECVER</sequence>
<dbReference type="EMBL" id="JARBHB010000009">
    <property type="protein sequence ID" value="KAJ8875145.1"/>
    <property type="molecule type" value="Genomic_DNA"/>
</dbReference>
<proteinExistence type="predicted"/>
<dbReference type="Proteomes" id="UP001159363">
    <property type="component" value="Chromosome 8"/>
</dbReference>
<accession>A0ABQ9GT07</accession>
<organism evidence="1 2">
    <name type="scientific">Dryococelus australis</name>
    <dbReference type="NCBI Taxonomy" id="614101"/>
    <lineage>
        <taxon>Eukaryota</taxon>
        <taxon>Metazoa</taxon>
        <taxon>Ecdysozoa</taxon>
        <taxon>Arthropoda</taxon>
        <taxon>Hexapoda</taxon>
        <taxon>Insecta</taxon>
        <taxon>Pterygota</taxon>
        <taxon>Neoptera</taxon>
        <taxon>Polyneoptera</taxon>
        <taxon>Phasmatodea</taxon>
        <taxon>Verophasmatodea</taxon>
        <taxon>Anareolatae</taxon>
        <taxon>Phasmatidae</taxon>
        <taxon>Eurycanthinae</taxon>
        <taxon>Dryococelus</taxon>
    </lineage>
</organism>
<evidence type="ECO:0000313" key="2">
    <source>
        <dbReference type="Proteomes" id="UP001159363"/>
    </source>
</evidence>
<gene>
    <name evidence="1" type="ORF">PR048_023038</name>
</gene>